<reference evidence="4 5" key="1">
    <citation type="journal article" date="2017" name="Int. J. Syst. Evol. Microbiol.">
        <title>Arachidicoccus ginsenosidivorans sp. nov., with ginsenoside-converting activity isolated from ginseng cultivating soil.</title>
        <authorList>
            <person name="Siddiqi M.Z."/>
            <person name="Aslam Z."/>
            <person name="Im W.T."/>
        </authorList>
    </citation>
    <scope>NUCLEOTIDE SEQUENCE [LARGE SCALE GENOMIC DNA]</scope>
    <source>
        <strain evidence="4 5">Gsoil 809</strain>
    </source>
</reference>
<accession>A0A5B8VLW1</accession>
<dbReference type="InterPro" id="IPR008278">
    <property type="entry name" value="4-PPantetheinyl_Trfase_dom"/>
</dbReference>
<gene>
    <name evidence="4" type="ORF">FSB73_13370</name>
</gene>
<dbReference type="Proteomes" id="UP000321291">
    <property type="component" value="Chromosome"/>
</dbReference>
<dbReference type="InterPro" id="IPR037143">
    <property type="entry name" value="4-PPantetheinyl_Trfase_dom_sf"/>
</dbReference>
<feature type="domain" description="4'-phosphopantetheinyl transferase" evidence="3">
    <location>
        <begin position="100"/>
        <end position="175"/>
    </location>
</feature>
<evidence type="ECO:0000256" key="1">
    <source>
        <dbReference type="ARBA" id="ARBA00010990"/>
    </source>
</evidence>
<dbReference type="GO" id="GO:0019878">
    <property type="term" value="P:lysine biosynthetic process via aminoadipic acid"/>
    <property type="evidence" value="ECO:0007669"/>
    <property type="project" value="TreeGrafter"/>
</dbReference>
<dbReference type="SUPFAM" id="SSF56214">
    <property type="entry name" value="4'-phosphopantetheinyl transferase"/>
    <property type="match status" value="2"/>
</dbReference>
<evidence type="ECO:0000256" key="2">
    <source>
        <dbReference type="ARBA" id="ARBA00022679"/>
    </source>
</evidence>
<dbReference type="GO" id="GO:0000287">
    <property type="term" value="F:magnesium ion binding"/>
    <property type="evidence" value="ECO:0007669"/>
    <property type="project" value="InterPro"/>
</dbReference>
<dbReference type="OrthoDB" id="1190494at2"/>
<dbReference type="EMBL" id="CP042434">
    <property type="protein sequence ID" value="QEC72517.1"/>
    <property type="molecule type" value="Genomic_DNA"/>
</dbReference>
<evidence type="ECO:0000259" key="3">
    <source>
        <dbReference type="Pfam" id="PF01648"/>
    </source>
</evidence>
<evidence type="ECO:0000313" key="5">
    <source>
        <dbReference type="Proteomes" id="UP000321291"/>
    </source>
</evidence>
<proteinExistence type="inferred from homology"/>
<protein>
    <submittedName>
        <fullName evidence="4">4'-phosphopantetheinyl transferase superfamily protein</fullName>
    </submittedName>
</protein>
<comment type="similarity">
    <text evidence="1">Belongs to the P-Pant transferase superfamily. Gsp/Sfp/HetI/AcpT family.</text>
</comment>
<keyword evidence="2 4" id="KW-0808">Transferase</keyword>
<dbReference type="Pfam" id="PF01648">
    <property type="entry name" value="ACPS"/>
    <property type="match status" value="1"/>
</dbReference>
<dbReference type="InterPro" id="IPR050559">
    <property type="entry name" value="P-Pant_transferase_sf"/>
</dbReference>
<name>A0A5B8VLW1_9BACT</name>
<dbReference type="AlphaFoldDB" id="A0A5B8VLW1"/>
<dbReference type="RefSeq" id="WP_146783068.1">
    <property type="nucleotide sequence ID" value="NZ_CP042434.1"/>
</dbReference>
<dbReference type="Gene3D" id="3.90.470.20">
    <property type="entry name" value="4'-phosphopantetheinyl transferase domain"/>
    <property type="match status" value="2"/>
</dbReference>
<dbReference type="PANTHER" id="PTHR12215">
    <property type="entry name" value="PHOSPHOPANTETHEINE TRANSFERASE"/>
    <property type="match status" value="1"/>
</dbReference>
<dbReference type="GO" id="GO:0005829">
    <property type="term" value="C:cytosol"/>
    <property type="evidence" value="ECO:0007669"/>
    <property type="project" value="TreeGrafter"/>
</dbReference>
<dbReference type="PANTHER" id="PTHR12215:SF10">
    <property type="entry name" value="L-AMINOADIPATE-SEMIALDEHYDE DEHYDROGENASE-PHOSPHOPANTETHEINYL TRANSFERASE"/>
    <property type="match status" value="1"/>
</dbReference>
<dbReference type="GO" id="GO:0008897">
    <property type="term" value="F:holo-[acyl-carrier-protein] synthase activity"/>
    <property type="evidence" value="ECO:0007669"/>
    <property type="project" value="InterPro"/>
</dbReference>
<dbReference type="KEGG" id="agi:FSB73_13370"/>
<sequence length="208" mass="24390">MPLFYHDTPAEDIRLAIWQITEQEDFFLAKVPLSKVIQHPHKRKQHLAGRYLLAFLAPDFPIGEIAIADSKKPYLRDDKYHFSISHCGDYAAAILSKTKRVGIDIEIFDSKILRIQHKFLSNKELDFIRQEKQNPLSLYTTLWCAKEAIYKWFSFGRVNFKENIQLSPFLLKNDGCFNGRFVKENTDAALLVRYKLFQKISMTWVSEE</sequence>
<keyword evidence="5" id="KW-1185">Reference proteome</keyword>
<evidence type="ECO:0000313" key="4">
    <source>
        <dbReference type="EMBL" id="QEC72517.1"/>
    </source>
</evidence>
<organism evidence="4 5">
    <name type="scientific">Arachidicoccus ginsenosidivorans</name>
    <dbReference type="NCBI Taxonomy" id="496057"/>
    <lineage>
        <taxon>Bacteria</taxon>
        <taxon>Pseudomonadati</taxon>
        <taxon>Bacteroidota</taxon>
        <taxon>Chitinophagia</taxon>
        <taxon>Chitinophagales</taxon>
        <taxon>Chitinophagaceae</taxon>
        <taxon>Arachidicoccus</taxon>
    </lineage>
</organism>